<evidence type="ECO:0000313" key="2">
    <source>
        <dbReference type="EMBL" id="KAF3591987.1"/>
    </source>
</evidence>
<dbReference type="Proteomes" id="UP000266723">
    <property type="component" value="Unassembled WGS sequence"/>
</dbReference>
<organism evidence="2 3">
    <name type="scientific">Brassica cretica</name>
    <name type="common">Mustard</name>
    <dbReference type="NCBI Taxonomy" id="69181"/>
    <lineage>
        <taxon>Eukaryota</taxon>
        <taxon>Viridiplantae</taxon>
        <taxon>Streptophyta</taxon>
        <taxon>Embryophyta</taxon>
        <taxon>Tracheophyta</taxon>
        <taxon>Spermatophyta</taxon>
        <taxon>Magnoliopsida</taxon>
        <taxon>eudicotyledons</taxon>
        <taxon>Gunneridae</taxon>
        <taxon>Pentapetalae</taxon>
        <taxon>rosids</taxon>
        <taxon>malvids</taxon>
        <taxon>Brassicales</taxon>
        <taxon>Brassicaceae</taxon>
        <taxon>Brassiceae</taxon>
        <taxon>Brassica</taxon>
    </lineage>
</organism>
<name>A0ABQ7E4S0_BRACR</name>
<evidence type="ECO:0000256" key="1">
    <source>
        <dbReference type="SAM" id="SignalP"/>
    </source>
</evidence>
<accession>A0ABQ7E4S0</accession>
<reference evidence="2 3" key="1">
    <citation type="journal article" date="2020" name="BMC Genomics">
        <title>Intraspecific diversification of the crop wild relative Brassica cretica Lam. using demographic model selection.</title>
        <authorList>
            <person name="Kioukis A."/>
            <person name="Michalopoulou V.A."/>
            <person name="Briers L."/>
            <person name="Pirintsos S."/>
            <person name="Studholme D.J."/>
            <person name="Pavlidis P."/>
            <person name="Sarris P.F."/>
        </authorList>
    </citation>
    <scope>NUCLEOTIDE SEQUENCE [LARGE SCALE GENOMIC DNA]</scope>
    <source>
        <strain evidence="3">cv. PFS-1207/04</strain>
    </source>
</reference>
<feature type="chain" id="PRO_5047325010" description="Secreted protein" evidence="1">
    <location>
        <begin position="28"/>
        <end position="111"/>
    </location>
</feature>
<proteinExistence type="predicted"/>
<dbReference type="EMBL" id="QGKV02000299">
    <property type="protein sequence ID" value="KAF3591987.1"/>
    <property type="molecule type" value="Genomic_DNA"/>
</dbReference>
<gene>
    <name evidence="2" type="ORF">DY000_02026586</name>
</gene>
<keyword evidence="3" id="KW-1185">Reference proteome</keyword>
<sequence>MLKTILKISFSCRLLVIALMNVEVSDSTWRCENSREAAVMIPGLTASASAIRGEATGSCISVPCCISLDSSRSKDVIAPSEVVAAAERSGQANSRSALVPLLEPDSILLPG</sequence>
<feature type="signal peptide" evidence="1">
    <location>
        <begin position="1"/>
        <end position="27"/>
    </location>
</feature>
<evidence type="ECO:0000313" key="3">
    <source>
        <dbReference type="Proteomes" id="UP000266723"/>
    </source>
</evidence>
<comment type="caution">
    <text evidence="2">The sequence shown here is derived from an EMBL/GenBank/DDBJ whole genome shotgun (WGS) entry which is preliminary data.</text>
</comment>
<protein>
    <recommendedName>
        <fullName evidence="4">Secreted protein</fullName>
    </recommendedName>
</protein>
<evidence type="ECO:0008006" key="4">
    <source>
        <dbReference type="Google" id="ProtNLM"/>
    </source>
</evidence>
<keyword evidence="1" id="KW-0732">Signal</keyword>